<name>T5LPZ7_9BURK</name>
<organism evidence="1 2">
    <name type="scientific">Oxalobacter paraformigenes</name>
    <dbReference type="NCBI Taxonomy" id="556268"/>
    <lineage>
        <taxon>Bacteria</taxon>
        <taxon>Pseudomonadati</taxon>
        <taxon>Pseudomonadota</taxon>
        <taxon>Betaproteobacteria</taxon>
        <taxon>Burkholderiales</taxon>
        <taxon>Oxalobacteraceae</taxon>
        <taxon>Oxalobacter</taxon>
    </lineage>
</organism>
<reference evidence="1" key="1">
    <citation type="submission" date="2011-10" db="EMBL/GenBank/DDBJ databases">
        <title>The Genome Sequence of Oxalobacter formigenes HOxBLS.</title>
        <authorList>
            <consortium name="The Broad Institute Genome Sequencing Platform"/>
            <person name="Earl A."/>
            <person name="Ward D."/>
            <person name="Feldgarden M."/>
            <person name="Gevers D."/>
            <person name="Allison M.J."/>
            <person name="Humphrey S."/>
            <person name="Young S.K."/>
            <person name="Zeng Q."/>
            <person name="Gargeya S."/>
            <person name="Fitzgerald M."/>
            <person name="Haas B."/>
            <person name="Abouelleil A."/>
            <person name="Alvarado L."/>
            <person name="Arachchi H.M."/>
            <person name="Berlin A."/>
            <person name="Brown A."/>
            <person name="Chapman S.B."/>
            <person name="Chen Z."/>
            <person name="Dunbar C."/>
            <person name="Freedman E."/>
            <person name="Gearin G."/>
            <person name="Goldberg J."/>
            <person name="Griggs A."/>
            <person name="Gujja S."/>
            <person name="Heiman D."/>
            <person name="Howarth C."/>
            <person name="Larson L."/>
            <person name="Lui A."/>
            <person name="MacDonald P.J.P."/>
            <person name="Montmayeur A."/>
            <person name="Murphy C."/>
            <person name="Neiman D."/>
            <person name="Pearson M."/>
            <person name="Priest M."/>
            <person name="Roberts A."/>
            <person name="Saif S."/>
            <person name="Shea T."/>
            <person name="Shenoy N."/>
            <person name="Sisk P."/>
            <person name="Stolte C."/>
            <person name="Sykes S."/>
            <person name="Wortman J."/>
            <person name="Nusbaum C."/>
            <person name="Birren B."/>
        </authorList>
    </citation>
    <scope>NUCLEOTIDE SEQUENCE [LARGE SCALE GENOMIC DNA]</scope>
    <source>
        <strain evidence="1">HOxBLS</strain>
    </source>
</reference>
<dbReference type="HOGENOM" id="CLU_2602653_0_0_4"/>
<sequence>MNTISPKLCRAMLFGGLPACMIAMILFRDPSSEEPTHDMPGGANRFISRSRTVSMPLPVAERGSRYTGRRVRSRSVKTV</sequence>
<dbReference type="RefSeq" id="WP_020994888.1">
    <property type="nucleotide sequence ID" value="NZ_CABMNL010000001.1"/>
</dbReference>
<dbReference type="AlphaFoldDB" id="T5LPZ7"/>
<evidence type="ECO:0000313" key="2">
    <source>
        <dbReference type="Proteomes" id="UP000003973"/>
    </source>
</evidence>
<dbReference type="EMBL" id="ACDP02000007">
    <property type="protein sequence ID" value="EQM95292.1"/>
    <property type="molecule type" value="Genomic_DNA"/>
</dbReference>
<protein>
    <submittedName>
        <fullName evidence="1">Uncharacterized protein</fullName>
    </submittedName>
</protein>
<dbReference type="Proteomes" id="UP000003973">
    <property type="component" value="Unassembled WGS sequence"/>
</dbReference>
<accession>T5LPZ7</accession>
<comment type="caution">
    <text evidence="1">The sequence shown here is derived from an EMBL/GenBank/DDBJ whole genome shotgun (WGS) entry which is preliminary data.</text>
</comment>
<gene>
    <name evidence="1" type="ORF">OFAG_02152</name>
</gene>
<proteinExistence type="predicted"/>
<keyword evidence="2" id="KW-1185">Reference proteome</keyword>
<evidence type="ECO:0000313" key="1">
    <source>
        <dbReference type="EMBL" id="EQM95292.1"/>
    </source>
</evidence>